<feature type="binding site" evidence="11">
    <location>
        <position position="76"/>
    </location>
    <ligand>
        <name>ATP</name>
        <dbReference type="ChEBI" id="CHEBI:30616"/>
    </ligand>
</feature>
<feature type="binding site" evidence="11">
    <location>
        <position position="31"/>
    </location>
    <ligand>
        <name>ATP</name>
        <dbReference type="ChEBI" id="CHEBI:30616"/>
    </ligand>
</feature>
<dbReference type="Proteomes" id="UP000823637">
    <property type="component" value="Unassembled WGS sequence"/>
</dbReference>
<dbReference type="PANTHER" id="PTHR11528">
    <property type="entry name" value="HEAT SHOCK PROTEIN 90 FAMILY MEMBER"/>
    <property type="match status" value="1"/>
</dbReference>
<reference evidence="13" key="2">
    <citation type="journal article" date="2021" name="PeerJ">
        <title>Extensive microbial diversity within the chicken gut microbiome revealed by metagenomics and culture.</title>
        <authorList>
            <person name="Gilroy R."/>
            <person name="Ravi A."/>
            <person name="Getino M."/>
            <person name="Pursley I."/>
            <person name="Horton D.L."/>
            <person name="Alikhan N.F."/>
            <person name="Baker D."/>
            <person name="Gharbi K."/>
            <person name="Hall N."/>
            <person name="Watson M."/>
            <person name="Adriaenssens E.M."/>
            <person name="Foster-Nyarko E."/>
            <person name="Jarju S."/>
            <person name="Secka A."/>
            <person name="Antonio M."/>
            <person name="Oren A."/>
            <person name="Chaudhuri R.R."/>
            <person name="La Ragione R."/>
            <person name="Hildebrand F."/>
            <person name="Pallen M.J."/>
        </authorList>
    </citation>
    <scope>NUCLEOTIDE SEQUENCE</scope>
    <source>
        <strain evidence="13">D3-1215</strain>
    </source>
</reference>
<evidence type="ECO:0000256" key="12">
    <source>
        <dbReference type="SAM" id="Coils"/>
    </source>
</evidence>
<reference evidence="13" key="1">
    <citation type="submission" date="2020-10" db="EMBL/GenBank/DDBJ databases">
        <authorList>
            <person name="Gilroy R."/>
        </authorList>
    </citation>
    <scope>NUCLEOTIDE SEQUENCE</scope>
    <source>
        <strain evidence="13">D3-1215</strain>
    </source>
</reference>
<feature type="binding site" evidence="11">
    <location>
        <position position="35"/>
    </location>
    <ligand>
        <name>ATP</name>
        <dbReference type="ChEBI" id="CHEBI:30616"/>
    </ligand>
</feature>
<dbReference type="PIRSF" id="PIRSF002583">
    <property type="entry name" value="Hsp90"/>
    <property type="match status" value="1"/>
</dbReference>
<dbReference type="InterPro" id="IPR036890">
    <property type="entry name" value="HATPase_C_sf"/>
</dbReference>
<dbReference type="FunFam" id="3.30.565.10:FF:000076">
    <property type="entry name" value="Molecular chaperone HtpG"/>
    <property type="match status" value="1"/>
</dbReference>
<dbReference type="NCBIfam" id="NF003555">
    <property type="entry name" value="PRK05218.1"/>
    <property type="match status" value="1"/>
</dbReference>
<dbReference type="PRINTS" id="PR00775">
    <property type="entry name" value="HEATSHOCK90"/>
</dbReference>
<dbReference type="GO" id="GO:0140662">
    <property type="term" value="F:ATP-dependent protein folding chaperone"/>
    <property type="evidence" value="ECO:0007669"/>
    <property type="project" value="InterPro"/>
</dbReference>
<dbReference type="Gene3D" id="3.40.50.11260">
    <property type="match status" value="1"/>
</dbReference>
<keyword evidence="12" id="KW-0175">Coiled coil</keyword>
<dbReference type="Gene3D" id="3.30.565.10">
    <property type="entry name" value="Histidine kinase-like ATPase, C-terminal domain"/>
    <property type="match status" value="1"/>
</dbReference>
<dbReference type="Pfam" id="PF00183">
    <property type="entry name" value="HSP90"/>
    <property type="match status" value="1"/>
</dbReference>
<dbReference type="GO" id="GO:0051082">
    <property type="term" value="F:unfolded protein binding"/>
    <property type="evidence" value="ECO:0007669"/>
    <property type="project" value="InterPro"/>
</dbReference>
<accession>A0A9D9HED8</accession>
<dbReference type="InterPro" id="IPR001404">
    <property type="entry name" value="Hsp90_fam"/>
</dbReference>
<feature type="binding site" evidence="11">
    <location>
        <position position="328"/>
    </location>
    <ligand>
        <name>ATP</name>
        <dbReference type="ChEBI" id="CHEBI:30616"/>
    </ligand>
</feature>
<dbReference type="SUPFAM" id="SSF54211">
    <property type="entry name" value="Ribosomal protein S5 domain 2-like"/>
    <property type="match status" value="1"/>
</dbReference>
<proteinExistence type="inferred from homology"/>
<feature type="binding site" evidence="11">
    <location>
        <position position="81"/>
    </location>
    <ligand>
        <name>ATP</name>
        <dbReference type="ChEBI" id="CHEBI:30616"/>
    </ligand>
</feature>
<dbReference type="AlphaFoldDB" id="A0A9D9HED8"/>
<dbReference type="Pfam" id="PF13589">
    <property type="entry name" value="HATPase_c_3"/>
    <property type="match status" value="1"/>
</dbReference>
<protein>
    <recommendedName>
        <fullName evidence="8">Chaperone protein HtpG</fullName>
    </recommendedName>
    <alternativeName>
        <fullName evidence="7">Chaperone protein htpG</fullName>
    </alternativeName>
    <alternativeName>
        <fullName evidence="9 10">Heat shock protein HtpG</fullName>
    </alternativeName>
</protein>
<evidence type="ECO:0000256" key="4">
    <source>
        <dbReference type="ARBA" id="ARBA00022840"/>
    </source>
</evidence>
<keyword evidence="6" id="KW-0143">Chaperone</keyword>
<feature type="binding site" evidence="11">
    <location>
        <begin position="96"/>
        <end position="97"/>
    </location>
    <ligand>
        <name>ATP</name>
        <dbReference type="ChEBI" id="CHEBI:30616"/>
    </ligand>
</feature>
<evidence type="ECO:0000313" key="14">
    <source>
        <dbReference type="Proteomes" id="UP000823637"/>
    </source>
</evidence>
<evidence type="ECO:0000256" key="7">
    <source>
        <dbReference type="ARBA" id="ARBA00067988"/>
    </source>
</evidence>
<dbReference type="PROSITE" id="PS00298">
    <property type="entry name" value="HSP90"/>
    <property type="match status" value="1"/>
</dbReference>
<feature type="binding site" evidence="11">
    <location>
        <position position="166"/>
    </location>
    <ligand>
        <name>ATP</name>
        <dbReference type="ChEBI" id="CHEBI:30616"/>
    </ligand>
</feature>
<dbReference type="CDD" id="cd16927">
    <property type="entry name" value="HATPase_Hsp90-like"/>
    <property type="match status" value="1"/>
</dbReference>
<evidence type="ECO:0000256" key="5">
    <source>
        <dbReference type="ARBA" id="ARBA00023016"/>
    </source>
</evidence>
<evidence type="ECO:0000256" key="6">
    <source>
        <dbReference type="ARBA" id="ARBA00023186"/>
    </source>
</evidence>
<organism evidence="13 14">
    <name type="scientific">Candidatus Enterocola intestinipullorum</name>
    <dbReference type="NCBI Taxonomy" id="2840783"/>
    <lineage>
        <taxon>Bacteria</taxon>
        <taxon>Pseudomonadati</taxon>
        <taxon>Bacteroidota</taxon>
        <taxon>Bacteroidia</taxon>
        <taxon>Bacteroidales</taxon>
        <taxon>Candidatus Enterocola</taxon>
    </lineage>
</organism>
<comment type="caution">
    <text evidence="13">The sequence shown here is derived from an EMBL/GenBank/DDBJ whole genome shotgun (WGS) entry which is preliminary data.</text>
</comment>
<keyword evidence="3 11" id="KW-0547">Nucleotide-binding</keyword>
<evidence type="ECO:0000256" key="9">
    <source>
        <dbReference type="ARBA" id="ARBA00079544"/>
    </source>
</evidence>
<name>A0A9D9HED8_9BACT</name>
<evidence type="ECO:0000256" key="8">
    <source>
        <dbReference type="ARBA" id="ARBA00070675"/>
    </source>
</evidence>
<dbReference type="Gene3D" id="3.30.230.80">
    <property type="match status" value="1"/>
</dbReference>
<evidence type="ECO:0000256" key="3">
    <source>
        <dbReference type="ARBA" id="ARBA00022741"/>
    </source>
</evidence>
<evidence type="ECO:0000256" key="10">
    <source>
        <dbReference type="ARBA" id="ARBA00080411"/>
    </source>
</evidence>
<dbReference type="FunFam" id="3.30.230.80:FF:000008">
    <property type="entry name" value="Molecular chaperone HtpG"/>
    <property type="match status" value="1"/>
</dbReference>
<dbReference type="GO" id="GO:0005524">
    <property type="term" value="F:ATP binding"/>
    <property type="evidence" value="ECO:0007669"/>
    <property type="project" value="UniProtKB-KW"/>
</dbReference>
<sequence length="686" mass="78422">MKQGNIGVTSENIFPVIKKFLYSDHEIFLRELVSNAVDACQKMKTLASVGEYKGETGDLKVNVAVDEKAGTLTVSDNGVGMTADEIDKYINQIAFSGAEEFLDKYKNDANAIIGHFGLGFYSAFMVSKEVEIFTKSYKDDAPAMHWSCKGDPNFEMEECDKAERGTSIVLHIDDDNKDFLKESKISELLNKYCKFLPVPVAFGKKKEWKDGKEVETSEDNIINDTNPAWTRKPSEMKDEDYDKFYRELFPYNEPPLFHIHLNVDYPFHLTGILYFPKVTNNIELQRNKIQLYCNQVFVTDSVEGIVPEFLTLLHGVIDSPDIPLNVSRSYLQSDANVKKISNHITKKVADSLSDIFKNNREEFEKKWDSLKIFISYGMLTDDKFYDKAKTFNLFKNTDGKYFTYDEYKTLVEPNQTDKDGNIIYLYTNDTEQQYSYIETAKNKGYDVLLFDGQLDMHLASRLEQKNEKTRYVRVDADTIDKLILKEQPEAVKLEENDRLNLTEVFASQCPKNDKMEFLVSMEALGENNLPVMITQNEFMRRMKEMSASQGGMMSFYGTLPDSYNLVVNTDHEIVKALLAKEKADCADKIAPVDAAIADLKKQIADLNEAHKDKKSEEIPEAEKEQLRNLNNDLAAKENEKKQVLADFAAGEDSVRQLIDLAMLANNMLKGEALGRFVRRSVEFIKK</sequence>
<dbReference type="SUPFAM" id="SSF55874">
    <property type="entry name" value="ATPase domain of HSP90 chaperone/DNA topoisomerase II/histidine kinase"/>
    <property type="match status" value="1"/>
</dbReference>
<feature type="coiled-coil region" evidence="12">
    <location>
        <begin position="596"/>
        <end position="646"/>
    </location>
</feature>
<dbReference type="GO" id="GO:0016887">
    <property type="term" value="F:ATP hydrolysis activity"/>
    <property type="evidence" value="ECO:0007669"/>
    <property type="project" value="InterPro"/>
</dbReference>
<dbReference type="InterPro" id="IPR020575">
    <property type="entry name" value="Hsp90_N"/>
</dbReference>
<keyword evidence="2" id="KW-0963">Cytoplasm</keyword>
<evidence type="ECO:0000313" key="13">
    <source>
        <dbReference type="EMBL" id="MBO8447033.1"/>
    </source>
</evidence>
<keyword evidence="4 11" id="KW-0067">ATP-binding</keyword>
<keyword evidence="5" id="KW-0346">Stress response</keyword>
<evidence type="ECO:0000256" key="1">
    <source>
        <dbReference type="ARBA" id="ARBA00008239"/>
    </source>
</evidence>
<dbReference type="InterPro" id="IPR019805">
    <property type="entry name" value="Heat_shock_protein_90_CS"/>
</dbReference>
<dbReference type="InterPro" id="IPR020568">
    <property type="entry name" value="Ribosomal_Su5_D2-typ_SF"/>
</dbReference>
<gene>
    <name evidence="13" type="primary">htpG</name>
    <name evidence="13" type="ORF">IAC32_04740</name>
</gene>
<comment type="similarity">
    <text evidence="1">Belongs to the heat shock protein 90 family.</text>
</comment>
<evidence type="ECO:0000256" key="2">
    <source>
        <dbReference type="ARBA" id="ARBA00022490"/>
    </source>
</evidence>
<evidence type="ECO:0000256" key="11">
    <source>
        <dbReference type="PIRSR" id="PIRSR002583-1"/>
    </source>
</evidence>
<dbReference type="EMBL" id="JADIMR010000072">
    <property type="protein sequence ID" value="MBO8447033.1"/>
    <property type="molecule type" value="Genomic_DNA"/>
</dbReference>